<protein>
    <submittedName>
        <fullName evidence="1">Uncharacterized protein</fullName>
    </submittedName>
</protein>
<comment type="caution">
    <text evidence="1">The sequence shown here is derived from an EMBL/GenBank/DDBJ whole genome shotgun (WGS) entry which is preliminary data.</text>
</comment>
<accession>A0A132NZW7</accession>
<dbReference type="InterPro" id="IPR023398">
    <property type="entry name" value="TIF_eIF4e-like"/>
</dbReference>
<dbReference type="SUPFAM" id="SSF55418">
    <property type="entry name" value="eIF4e-like"/>
    <property type="match status" value="1"/>
</dbReference>
<evidence type="ECO:0000313" key="1">
    <source>
        <dbReference type="EMBL" id="KWX15607.1"/>
    </source>
</evidence>
<proteinExistence type="predicted"/>
<dbReference type="OrthoDB" id="10377057at2759"/>
<evidence type="ECO:0000313" key="2">
    <source>
        <dbReference type="Proteomes" id="UP000070089"/>
    </source>
</evidence>
<sequence>MKVSTHETAYWVFYMGTEPLNIPQEHCGKWMYFWNDPAFIAKICELAVSTEVVAAAKHSNDSKGVACFYIDGSDRESHKRVLRFFLDNNLIKKTAQGRLHNIAFKYDHQTSAGEYGKDFKGKIQLSDFVDLHTGMFLDEAR</sequence>
<dbReference type="AlphaFoldDB" id="A0A132NZW7"/>
<dbReference type="Proteomes" id="UP000070089">
    <property type="component" value="Unassembled WGS sequence"/>
</dbReference>
<reference evidence="1 2" key="1">
    <citation type="journal article" date="2015" name="Mol. Biochem. Parasitol.">
        <title>Identification of polymorphic genes for use in assemblage B genotyping assays through comparative genomics of multiple assemblage B Giardia duodenalis isolates.</title>
        <authorList>
            <person name="Wielinga C."/>
            <person name="Thompson R.C."/>
            <person name="Monis P."/>
            <person name="Ryan U."/>
        </authorList>
    </citation>
    <scope>NUCLEOTIDE SEQUENCE [LARGE SCALE GENOMIC DNA]</scope>
    <source>
        <strain evidence="1 2">BAH15c1</strain>
    </source>
</reference>
<name>A0A132NZW7_GIAIN</name>
<dbReference type="VEuPathDB" id="GiardiaDB:QR46_0327"/>
<organism evidence="1 2">
    <name type="scientific">Giardia duodenalis assemblage B</name>
    <dbReference type="NCBI Taxonomy" id="1394984"/>
    <lineage>
        <taxon>Eukaryota</taxon>
        <taxon>Metamonada</taxon>
        <taxon>Diplomonadida</taxon>
        <taxon>Hexamitidae</taxon>
        <taxon>Giardiinae</taxon>
        <taxon>Giardia</taxon>
    </lineage>
</organism>
<dbReference type="EMBL" id="JXTI01000005">
    <property type="protein sequence ID" value="KWX15607.1"/>
    <property type="molecule type" value="Genomic_DNA"/>
</dbReference>
<gene>
    <name evidence="1" type="ORF">QR46_0327</name>
</gene>